<name>A0ABT7SUF4_9ALTE</name>
<accession>A0ABT7SUF4</accession>
<feature type="coiled-coil region" evidence="4">
    <location>
        <begin position="134"/>
        <end position="161"/>
    </location>
</feature>
<protein>
    <submittedName>
        <fullName evidence="5">V-type ATP synthase subunit D</fullName>
    </submittedName>
</protein>
<gene>
    <name evidence="5" type="ORF">QTP81_04290</name>
</gene>
<comment type="caution">
    <text evidence="5">The sequence shown here is derived from an EMBL/GenBank/DDBJ whole genome shotgun (WGS) entry which is preliminary data.</text>
</comment>
<evidence type="ECO:0000256" key="3">
    <source>
        <dbReference type="ARBA" id="ARBA00023065"/>
    </source>
</evidence>
<organism evidence="5 6">
    <name type="scientific">Alteromonas arenosi</name>
    <dbReference type="NCBI Taxonomy" id="3055817"/>
    <lineage>
        <taxon>Bacteria</taxon>
        <taxon>Pseudomonadati</taxon>
        <taxon>Pseudomonadota</taxon>
        <taxon>Gammaproteobacteria</taxon>
        <taxon>Alteromonadales</taxon>
        <taxon>Alteromonadaceae</taxon>
        <taxon>Alteromonas/Salinimonas group</taxon>
        <taxon>Alteromonas</taxon>
    </lineage>
</organism>
<keyword evidence="3" id="KW-0406">Ion transport</keyword>
<keyword evidence="4" id="KW-0175">Coiled coil</keyword>
<keyword evidence="2" id="KW-0813">Transport</keyword>
<dbReference type="InterPro" id="IPR002699">
    <property type="entry name" value="V_ATPase_D"/>
</dbReference>
<dbReference type="Gene3D" id="1.10.287.3240">
    <property type="match status" value="1"/>
</dbReference>
<comment type="similarity">
    <text evidence="1">Belongs to the V-ATPase D subunit family.</text>
</comment>
<evidence type="ECO:0000313" key="6">
    <source>
        <dbReference type="Proteomes" id="UP001234343"/>
    </source>
</evidence>
<dbReference type="Pfam" id="PF01813">
    <property type="entry name" value="ATP-synt_D"/>
    <property type="match status" value="1"/>
</dbReference>
<dbReference type="PANTHER" id="PTHR11671">
    <property type="entry name" value="V-TYPE ATP SYNTHASE SUBUNIT D"/>
    <property type="match status" value="1"/>
</dbReference>
<evidence type="ECO:0000256" key="2">
    <source>
        <dbReference type="ARBA" id="ARBA00022448"/>
    </source>
</evidence>
<reference evidence="5 6" key="1">
    <citation type="submission" date="2023-06" db="EMBL/GenBank/DDBJ databases">
        <title>Alteromonas sp. ASW11-36 isolated from intertidal sand.</title>
        <authorList>
            <person name="Li Y."/>
        </authorList>
    </citation>
    <scope>NUCLEOTIDE SEQUENCE [LARGE SCALE GENOMIC DNA]</scope>
    <source>
        <strain evidence="5 6">ASW11-36</strain>
    </source>
</reference>
<evidence type="ECO:0000313" key="5">
    <source>
        <dbReference type="EMBL" id="MDM7859818.1"/>
    </source>
</evidence>
<dbReference type="RefSeq" id="WP_289363960.1">
    <property type="nucleotide sequence ID" value="NZ_JAUCBP010000006.1"/>
</dbReference>
<keyword evidence="6" id="KW-1185">Reference proteome</keyword>
<dbReference type="NCBIfam" id="NF002565">
    <property type="entry name" value="PRK02195.1"/>
    <property type="match status" value="1"/>
</dbReference>
<dbReference type="EMBL" id="JAUCBP010000006">
    <property type="protein sequence ID" value="MDM7859818.1"/>
    <property type="molecule type" value="Genomic_DNA"/>
</dbReference>
<dbReference type="NCBIfam" id="TIGR00309">
    <property type="entry name" value="V_ATPase_subD"/>
    <property type="match status" value="1"/>
</dbReference>
<sequence>MARLQLNKSSLAKHTRALKSYKRFLPSLDLKRQQLLAERAHAYRILDELKSEEEALYHFVKTQLPMLSNSDIDISNLIAIEDITVAEENVVGIKLPSLKHIAFSAPSYSFLAKPHWVDNYCLQLKKTVTATIKIALQKQRINRLEEAVATITQRVNLFEQVLIPQAEHNIKRIRIFLSDEQMVAVVRAKIAKKKVLDQTSSLSNPIDSAEGML</sequence>
<dbReference type="Proteomes" id="UP001234343">
    <property type="component" value="Unassembled WGS sequence"/>
</dbReference>
<evidence type="ECO:0000256" key="4">
    <source>
        <dbReference type="SAM" id="Coils"/>
    </source>
</evidence>
<evidence type="ECO:0000256" key="1">
    <source>
        <dbReference type="ARBA" id="ARBA00005850"/>
    </source>
</evidence>
<proteinExistence type="inferred from homology"/>